<name>A0A183NYT5_9TREM</name>
<accession>A0A183NYT5</accession>
<keyword evidence="2" id="KW-1185">Reference proteome</keyword>
<dbReference type="Proteomes" id="UP000269396">
    <property type="component" value="Unassembled WGS sequence"/>
</dbReference>
<dbReference type="AlphaFoldDB" id="A0A183NYT5"/>
<evidence type="ECO:0000313" key="1">
    <source>
        <dbReference type="EMBL" id="VDP38499.1"/>
    </source>
</evidence>
<protein>
    <submittedName>
        <fullName evidence="1">Uncharacterized protein</fullName>
    </submittedName>
</protein>
<gene>
    <name evidence="1" type="ORF">SMTD_LOCUS7271</name>
</gene>
<proteinExistence type="predicted"/>
<sequence length="98" mass="10854">MPIDVTLPTTEEIRMDIRQMNSGKAGESDDISVEALKSNSEVIESMLHVLLRKILEEEQVPPTDSEEGYLIKIAKRGNLSKCENFRGITLPSVLGGLQ</sequence>
<dbReference type="EMBL" id="UZAL01028106">
    <property type="protein sequence ID" value="VDP38499.1"/>
    <property type="molecule type" value="Genomic_DNA"/>
</dbReference>
<organism evidence="1 2">
    <name type="scientific">Schistosoma mattheei</name>
    <dbReference type="NCBI Taxonomy" id="31246"/>
    <lineage>
        <taxon>Eukaryota</taxon>
        <taxon>Metazoa</taxon>
        <taxon>Spiralia</taxon>
        <taxon>Lophotrochozoa</taxon>
        <taxon>Platyhelminthes</taxon>
        <taxon>Trematoda</taxon>
        <taxon>Digenea</taxon>
        <taxon>Strigeidida</taxon>
        <taxon>Schistosomatoidea</taxon>
        <taxon>Schistosomatidae</taxon>
        <taxon>Schistosoma</taxon>
    </lineage>
</organism>
<evidence type="ECO:0000313" key="2">
    <source>
        <dbReference type="Proteomes" id="UP000269396"/>
    </source>
</evidence>
<reference evidence="1 2" key="1">
    <citation type="submission" date="2018-11" db="EMBL/GenBank/DDBJ databases">
        <authorList>
            <consortium name="Pathogen Informatics"/>
        </authorList>
    </citation>
    <scope>NUCLEOTIDE SEQUENCE [LARGE SCALE GENOMIC DNA]</scope>
    <source>
        <strain>Denwood</strain>
        <strain evidence="2">Zambia</strain>
    </source>
</reference>